<evidence type="ECO:0000256" key="4">
    <source>
        <dbReference type="ARBA" id="ARBA00073849"/>
    </source>
</evidence>
<organism evidence="5">
    <name type="scientific">Candidatus Fermentithermobacillus carboniphilus</name>
    <dbReference type="NCBI Taxonomy" id="3085328"/>
    <lineage>
        <taxon>Bacteria</taxon>
        <taxon>Bacillati</taxon>
        <taxon>Bacillota</taxon>
        <taxon>Candidatus Fermentithermobacillia</taxon>
        <taxon>Candidatus Fermentithermobacillales</taxon>
        <taxon>Candidatus Fermentithermobacillaceae</taxon>
        <taxon>Candidatus Fermentithermobacillus</taxon>
    </lineage>
</organism>
<reference evidence="5" key="1">
    <citation type="submission" date="2020-10" db="EMBL/GenBank/DDBJ databases">
        <authorList>
            <person name="Kadnikov V."/>
            <person name="Beletsky A.V."/>
            <person name="Mardanov A.V."/>
            <person name="Karnachuk O.V."/>
            <person name="Ravin N.V."/>
        </authorList>
    </citation>
    <scope>NUCLEOTIDE SEQUENCE</scope>
    <source>
        <strain evidence="5">Bu02</strain>
    </source>
</reference>
<dbReference type="InterPro" id="IPR040442">
    <property type="entry name" value="Pyrv_kinase-like_dom_sf"/>
</dbReference>
<evidence type="ECO:0000256" key="2">
    <source>
        <dbReference type="ARBA" id="ARBA00051150"/>
    </source>
</evidence>
<proteinExistence type="inferred from homology"/>
<dbReference type="FunFam" id="3.20.20.60:FF:000009">
    <property type="entry name" value="2-methylisocitrate lyase"/>
    <property type="match status" value="1"/>
</dbReference>
<evidence type="ECO:0000256" key="3">
    <source>
        <dbReference type="ARBA" id="ARBA00058526"/>
    </source>
</evidence>
<dbReference type="EMBL" id="CP062796">
    <property type="protein sequence ID" value="QUL99152.1"/>
    <property type="molecule type" value="Genomic_DNA"/>
</dbReference>
<sequence length="291" mass="31737">MVELKKTTQLRQLLSSGKIVVAPGAFNALSAKIIEQAGFPAVYMTGYGASADLLGAPDYGLLTLTEMANHAARLAQAVNVPVIADGDTGYGNALNVRRTIQEYERAGVAAIHLEDQIMPKRCGHMEGKQVIDAREWAKKIEAAVDTRTDPDFVIIARTDARAVYGLDEAISRAKMAVAAGADVIFVEAPQSVDELKKVRDTIDAPLMANMIEHGKTPLLSVDELQKLGYNLVIYPLATLYMAARAMREAMAELKNTGTTAGLVNRMLAFHEFNDLVGLKEFQTLERKYQVK</sequence>
<protein>
    <recommendedName>
        <fullName evidence="4">2-methylisocitrate lyase</fullName>
    </recommendedName>
</protein>
<dbReference type="PANTHER" id="PTHR42905">
    <property type="entry name" value="PHOSPHOENOLPYRUVATE CARBOXYLASE"/>
    <property type="match status" value="1"/>
</dbReference>
<comment type="similarity">
    <text evidence="1">Belongs to the isocitrate lyase/PEP mutase superfamily. Methylisocitrate lyase family.</text>
</comment>
<comment type="catalytic activity">
    <reaction evidence="2">
        <text>3-hydroxybutane-1,2,3-tricarboxylate = pyruvate + succinate</text>
        <dbReference type="Rhea" id="RHEA:57504"/>
        <dbReference type="ChEBI" id="CHEBI:15361"/>
        <dbReference type="ChEBI" id="CHEBI:30031"/>
        <dbReference type="ChEBI" id="CHEBI:141790"/>
    </reaction>
</comment>
<dbReference type="InterPro" id="IPR015813">
    <property type="entry name" value="Pyrv/PenolPyrv_kinase-like_dom"/>
</dbReference>
<dbReference type="PANTHER" id="PTHR42905:SF5">
    <property type="entry name" value="CARBOXYVINYL-CARBOXYPHOSPHONATE PHOSPHORYLMUTASE, CHLOROPLASTIC"/>
    <property type="match status" value="1"/>
</dbReference>
<name>A0AAT9LF00_9FIRM</name>
<dbReference type="KEGG" id="fcz:IMF26_03545"/>
<dbReference type="SUPFAM" id="SSF51621">
    <property type="entry name" value="Phosphoenolpyruvate/pyruvate domain"/>
    <property type="match status" value="1"/>
</dbReference>
<dbReference type="InterPro" id="IPR039556">
    <property type="entry name" value="ICL/PEPM"/>
</dbReference>
<keyword evidence="5" id="KW-0456">Lyase</keyword>
<dbReference type="AlphaFoldDB" id="A0AAT9LF00"/>
<reference evidence="5" key="2">
    <citation type="journal article" date="2023" name="Biology">
        <title>Prokaryotic Life Associated with Coal-Fire Gas Vents Revealed by Metagenomics.</title>
        <authorList>
            <person name="Kadnikov V.V."/>
            <person name="Mardanov A.V."/>
            <person name="Beletsky A.V."/>
            <person name="Karnachuk O.V."/>
            <person name="Ravin N.V."/>
        </authorList>
    </citation>
    <scope>NUCLEOTIDE SEQUENCE</scope>
    <source>
        <strain evidence="5">Bu02</strain>
    </source>
</reference>
<dbReference type="Pfam" id="PF13714">
    <property type="entry name" value="PEP_mutase"/>
    <property type="match status" value="1"/>
</dbReference>
<dbReference type="CDD" id="cd00377">
    <property type="entry name" value="ICL_PEPM"/>
    <property type="match status" value="1"/>
</dbReference>
<dbReference type="GO" id="GO:0046421">
    <property type="term" value="F:methylisocitrate lyase activity"/>
    <property type="evidence" value="ECO:0007669"/>
    <property type="project" value="UniProtKB-ARBA"/>
</dbReference>
<evidence type="ECO:0000313" key="5">
    <source>
        <dbReference type="EMBL" id="QUL99152.1"/>
    </source>
</evidence>
<comment type="function">
    <text evidence="3">Involved in the methylcitric acid cycle. Catalyzes the cleavage of 2-methylisocitrate to yield pyruvate and succinate.</text>
</comment>
<accession>A0AAT9LF00</accession>
<evidence type="ECO:0000256" key="1">
    <source>
        <dbReference type="ARBA" id="ARBA00009282"/>
    </source>
</evidence>
<gene>
    <name evidence="5" type="ORF">IMF26_03545</name>
</gene>
<dbReference type="InterPro" id="IPR018523">
    <property type="entry name" value="Isocitrate_lyase_ph_CS"/>
</dbReference>
<dbReference type="PROSITE" id="PS00161">
    <property type="entry name" value="ISOCITRATE_LYASE"/>
    <property type="match status" value="1"/>
</dbReference>
<dbReference type="Gene3D" id="3.20.20.60">
    <property type="entry name" value="Phosphoenolpyruvate-binding domains"/>
    <property type="match status" value="1"/>
</dbReference>